<reference evidence="3" key="1">
    <citation type="submission" date="2020-05" db="EMBL/GenBank/DDBJ databases">
        <authorList>
            <person name="Chiriac C."/>
            <person name="Salcher M."/>
            <person name="Ghai R."/>
            <person name="Kavagutti S V."/>
        </authorList>
    </citation>
    <scope>NUCLEOTIDE SEQUENCE</scope>
</reference>
<evidence type="ECO:0000256" key="1">
    <source>
        <dbReference type="SAM" id="MobiDB-lite"/>
    </source>
</evidence>
<evidence type="ECO:0000313" key="3">
    <source>
        <dbReference type="EMBL" id="CAB4220956.1"/>
    </source>
</evidence>
<organism evidence="3">
    <name type="scientific">uncultured Caudovirales phage</name>
    <dbReference type="NCBI Taxonomy" id="2100421"/>
    <lineage>
        <taxon>Viruses</taxon>
        <taxon>Duplodnaviria</taxon>
        <taxon>Heunggongvirae</taxon>
        <taxon>Uroviricota</taxon>
        <taxon>Caudoviricetes</taxon>
        <taxon>Peduoviridae</taxon>
        <taxon>Maltschvirus</taxon>
        <taxon>Maltschvirus maltsch</taxon>
    </lineage>
</organism>
<feature type="region of interest" description="Disordered" evidence="1">
    <location>
        <begin position="24"/>
        <end position="43"/>
    </location>
</feature>
<dbReference type="EMBL" id="LR796981">
    <property type="protein sequence ID" value="CAB4179415.1"/>
    <property type="molecule type" value="Genomic_DNA"/>
</dbReference>
<dbReference type="EMBL" id="LR797501">
    <property type="protein sequence ID" value="CAB4220956.1"/>
    <property type="molecule type" value="Genomic_DNA"/>
</dbReference>
<name>A0A6J5T107_9CAUD</name>
<feature type="region of interest" description="Disordered" evidence="1">
    <location>
        <begin position="108"/>
        <end position="129"/>
    </location>
</feature>
<gene>
    <name evidence="2" type="ORF">UFOVP1033_115</name>
    <name evidence="3" type="ORF">UFOVP1631_115</name>
</gene>
<evidence type="ECO:0000313" key="2">
    <source>
        <dbReference type="EMBL" id="CAB4179415.1"/>
    </source>
</evidence>
<accession>A0A6J5T107</accession>
<sequence length="129" mass="13465">MSNPKPHTTLVSGAQFQGFLTPAAAGVNTPARTGEGLPKTPGDHRAAIAAELGNHPKKIGTNMFLAGLSHMGVSTNNKNLAHIAGLIDSNNAQFHDLVGLARKTAIGAKQRGVEKNRGIQKQADKGRGR</sequence>
<protein>
    <submittedName>
        <fullName evidence="3">Uncharacterized protein</fullName>
    </submittedName>
</protein>
<proteinExistence type="predicted"/>
<feature type="compositionally biased region" description="Basic and acidic residues" evidence="1">
    <location>
        <begin position="111"/>
        <end position="129"/>
    </location>
</feature>